<reference evidence="2" key="1">
    <citation type="submission" date="2020-06" db="EMBL/GenBank/DDBJ databases">
        <authorList>
            <person name="Li T."/>
            <person name="Hu X."/>
            <person name="Zhang T."/>
            <person name="Song X."/>
            <person name="Zhang H."/>
            <person name="Dai N."/>
            <person name="Sheng W."/>
            <person name="Hou X."/>
            <person name="Wei L."/>
        </authorList>
    </citation>
    <scope>NUCLEOTIDE SEQUENCE</scope>
    <source>
        <strain evidence="2">G02</strain>
        <tissue evidence="2">Leaf</tissue>
    </source>
</reference>
<dbReference type="EMBL" id="JACGWJ010000024">
    <property type="protein sequence ID" value="KAL0321121.1"/>
    <property type="molecule type" value="Genomic_DNA"/>
</dbReference>
<dbReference type="PANTHER" id="PTHR33358">
    <property type="entry name" value="F-BOX PROTEIN WITH A DOMAIN PROTEIN"/>
    <property type="match status" value="1"/>
</dbReference>
<feature type="region of interest" description="Disordered" evidence="1">
    <location>
        <begin position="111"/>
        <end position="131"/>
    </location>
</feature>
<evidence type="ECO:0000313" key="2">
    <source>
        <dbReference type="EMBL" id="KAL0321121.1"/>
    </source>
</evidence>
<dbReference type="AlphaFoldDB" id="A0AAW2LPT7"/>
<dbReference type="Pfam" id="PF14476">
    <property type="entry name" value="Chloroplast_duf"/>
    <property type="match status" value="1"/>
</dbReference>
<evidence type="ECO:0000256" key="1">
    <source>
        <dbReference type="SAM" id="MobiDB-lite"/>
    </source>
</evidence>
<accession>A0AAW2LPT7</accession>
<dbReference type="InterPro" id="IPR027949">
    <property type="entry name" value="Chloroplast_duf"/>
</dbReference>
<gene>
    <name evidence="2" type="ORF">Sradi_5373600</name>
</gene>
<dbReference type="PANTHER" id="PTHR33358:SF12">
    <property type="entry name" value="F-BOX PROTEIN WITH A DOMAIN PROTEIN"/>
    <property type="match status" value="1"/>
</dbReference>
<comment type="caution">
    <text evidence="2">The sequence shown here is derived from an EMBL/GenBank/DDBJ whole genome shotgun (WGS) entry which is preliminary data.</text>
</comment>
<protein>
    <submittedName>
        <fullName evidence="2">F-box protein</fullName>
    </submittedName>
</protein>
<name>A0AAW2LPT7_SESRA</name>
<organism evidence="2">
    <name type="scientific">Sesamum radiatum</name>
    <name type="common">Black benniseed</name>
    <dbReference type="NCBI Taxonomy" id="300843"/>
    <lineage>
        <taxon>Eukaryota</taxon>
        <taxon>Viridiplantae</taxon>
        <taxon>Streptophyta</taxon>
        <taxon>Embryophyta</taxon>
        <taxon>Tracheophyta</taxon>
        <taxon>Spermatophyta</taxon>
        <taxon>Magnoliopsida</taxon>
        <taxon>eudicotyledons</taxon>
        <taxon>Gunneridae</taxon>
        <taxon>Pentapetalae</taxon>
        <taxon>asterids</taxon>
        <taxon>lamiids</taxon>
        <taxon>Lamiales</taxon>
        <taxon>Pedaliaceae</taxon>
        <taxon>Sesamum</taxon>
    </lineage>
</organism>
<proteinExistence type="predicted"/>
<reference evidence="2" key="2">
    <citation type="journal article" date="2024" name="Plant">
        <title>Genomic evolution and insights into agronomic trait innovations of Sesamum species.</title>
        <authorList>
            <person name="Miao H."/>
            <person name="Wang L."/>
            <person name="Qu L."/>
            <person name="Liu H."/>
            <person name="Sun Y."/>
            <person name="Le M."/>
            <person name="Wang Q."/>
            <person name="Wei S."/>
            <person name="Zheng Y."/>
            <person name="Lin W."/>
            <person name="Duan Y."/>
            <person name="Cao H."/>
            <person name="Xiong S."/>
            <person name="Wang X."/>
            <person name="Wei L."/>
            <person name="Li C."/>
            <person name="Ma Q."/>
            <person name="Ju M."/>
            <person name="Zhao R."/>
            <person name="Li G."/>
            <person name="Mu C."/>
            <person name="Tian Q."/>
            <person name="Mei H."/>
            <person name="Zhang T."/>
            <person name="Gao T."/>
            <person name="Zhang H."/>
        </authorList>
    </citation>
    <scope>NUCLEOTIDE SEQUENCE</scope>
    <source>
        <strain evidence="2">G02</strain>
    </source>
</reference>
<sequence length="277" mass="30322">MAGIAAISGGAPAVAMKLSSTVMYVAATGMLSVVNKIQPSQLAEEQRNAARLFKQLKSQIETTLSIGNPTAFDVKEMMDKVLALDKAYPLPLLGVMLEKFPATVEPAVWWPEQRRQQPRSGNDQSHNGWDGKLEEEMREIINVIRRKDEEDYLSGPVLTGLAAVGSALVGSPSHGNWAVVLGVVGGALASVVNSFEHGGQVGMVFEMYRSNAGFFKLMEEWIESNLKEEDWERRENGEVFEMKVGLQLGRSLSELRDVAAASSVKGEDMDEFASKLF</sequence>
<feature type="compositionally biased region" description="Polar residues" evidence="1">
    <location>
        <begin position="118"/>
        <end position="127"/>
    </location>
</feature>